<keyword evidence="4" id="KW-0067">ATP-binding</keyword>
<dbReference type="PANTHER" id="PTHR43289:SF34">
    <property type="entry name" value="SERINE_THREONINE-PROTEIN KINASE YBDM-RELATED"/>
    <property type="match status" value="1"/>
</dbReference>
<dbReference type="Gene3D" id="3.30.200.20">
    <property type="entry name" value="Phosphorylase Kinase, domain 1"/>
    <property type="match status" value="1"/>
</dbReference>
<evidence type="ECO:0000256" key="4">
    <source>
        <dbReference type="ARBA" id="ARBA00022840"/>
    </source>
</evidence>
<dbReference type="PANTHER" id="PTHR43289">
    <property type="entry name" value="MITOGEN-ACTIVATED PROTEIN KINASE KINASE KINASE 20-RELATED"/>
    <property type="match status" value="1"/>
</dbReference>
<gene>
    <name evidence="6" type="ORF">ACFFV7_28040</name>
</gene>
<feature type="domain" description="Protein kinase" evidence="5">
    <location>
        <begin position="15"/>
        <end position="268"/>
    </location>
</feature>
<dbReference type="SUPFAM" id="SSF56112">
    <property type="entry name" value="Protein kinase-like (PK-like)"/>
    <property type="match status" value="1"/>
</dbReference>
<dbReference type="InterPro" id="IPR011047">
    <property type="entry name" value="Quinoprotein_ADH-like_sf"/>
</dbReference>
<accession>A0ABV5IKM2</accession>
<name>A0ABV5IKM2_9ACTN</name>
<dbReference type="InterPro" id="IPR000719">
    <property type="entry name" value="Prot_kinase_dom"/>
</dbReference>
<dbReference type="CDD" id="cd14014">
    <property type="entry name" value="STKc_PknB_like"/>
    <property type="match status" value="1"/>
</dbReference>
<keyword evidence="7" id="KW-1185">Reference proteome</keyword>
<dbReference type="RefSeq" id="WP_189653315.1">
    <property type="nucleotide sequence ID" value="NZ_BMRC01000039.1"/>
</dbReference>
<dbReference type="Pfam" id="PF00069">
    <property type="entry name" value="Pkinase"/>
    <property type="match status" value="1"/>
</dbReference>
<dbReference type="Gene3D" id="2.130.10.10">
    <property type="entry name" value="YVTN repeat-like/Quinoprotein amine dehydrogenase"/>
    <property type="match status" value="3"/>
</dbReference>
<dbReference type="SUPFAM" id="SSF50998">
    <property type="entry name" value="Quinoprotein alcohol dehydrogenase-like"/>
    <property type="match status" value="1"/>
</dbReference>
<dbReference type="EMBL" id="JBHMEI010000024">
    <property type="protein sequence ID" value="MFB9205076.1"/>
    <property type="molecule type" value="Genomic_DNA"/>
</dbReference>
<proteinExistence type="predicted"/>
<dbReference type="InterPro" id="IPR049052">
    <property type="entry name" value="nSTAND1"/>
</dbReference>
<dbReference type="PROSITE" id="PS50011">
    <property type="entry name" value="PROTEIN_KINASE_DOM"/>
    <property type="match status" value="1"/>
</dbReference>
<dbReference type="PROSITE" id="PS00108">
    <property type="entry name" value="PROTEIN_KINASE_ST"/>
    <property type="match status" value="1"/>
</dbReference>
<dbReference type="InterPro" id="IPR015943">
    <property type="entry name" value="WD40/YVTN_repeat-like_dom_sf"/>
</dbReference>
<reference evidence="6 7" key="1">
    <citation type="submission" date="2024-09" db="EMBL/GenBank/DDBJ databases">
        <authorList>
            <person name="Sun Q."/>
            <person name="Mori K."/>
        </authorList>
    </citation>
    <scope>NUCLEOTIDE SEQUENCE [LARGE SCALE GENOMIC DNA]</scope>
    <source>
        <strain evidence="6 7">CCM 3426</strain>
    </source>
</reference>
<dbReference type="Pfam" id="PF20703">
    <property type="entry name" value="nSTAND1"/>
    <property type="match status" value="1"/>
</dbReference>
<evidence type="ECO:0000256" key="3">
    <source>
        <dbReference type="ARBA" id="ARBA00022777"/>
    </source>
</evidence>
<evidence type="ECO:0000256" key="2">
    <source>
        <dbReference type="ARBA" id="ARBA00022741"/>
    </source>
</evidence>
<dbReference type="SMART" id="SM00220">
    <property type="entry name" value="S_TKc"/>
    <property type="match status" value="1"/>
</dbReference>
<dbReference type="Proteomes" id="UP001589647">
    <property type="component" value="Unassembled WGS sequence"/>
</dbReference>
<comment type="caution">
    <text evidence="6">The sequence shown here is derived from an EMBL/GenBank/DDBJ whole genome shotgun (WGS) entry which is preliminary data.</text>
</comment>
<keyword evidence="2" id="KW-0547">Nucleotide-binding</keyword>
<dbReference type="SUPFAM" id="SSF82171">
    <property type="entry name" value="DPP6 N-terminal domain-like"/>
    <property type="match status" value="1"/>
</dbReference>
<dbReference type="InterPro" id="IPR001680">
    <property type="entry name" value="WD40_rpt"/>
</dbReference>
<evidence type="ECO:0000313" key="6">
    <source>
        <dbReference type="EMBL" id="MFB9205076.1"/>
    </source>
</evidence>
<organism evidence="6 7">
    <name type="scientific">Nonomuraea spiralis</name>
    <dbReference type="NCBI Taxonomy" id="46182"/>
    <lineage>
        <taxon>Bacteria</taxon>
        <taxon>Bacillati</taxon>
        <taxon>Actinomycetota</taxon>
        <taxon>Actinomycetes</taxon>
        <taxon>Streptosporangiales</taxon>
        <taxon>Streptosporangiaceae</taxon>
        <taxon>Nonomuraea</taxon>
    </lineage>
</organism>
<protein>
    <submittedName>
        <fullName evidence="6">WD40 repeat domain-containing serine/threonine protein kinase</fullName>
    </submittedName>
</protein>
<sequence>MEELLPDDPQRIADYWLAGRLGSGGQGVVYEAYDAAGTRVALKVLRSGDLRGRWAKEVAVAQRVASFCTAKILGARLDGERPYIVSEYVEGPSLRRAVRESGAFSGDALYRLAIAVATALAAIHEAGVVHRDLKPDNVLLGPDGPRVIDFGIARATEMTLTSTTSAAGTPTYMAPEVISGGRAETSADLFAWGAVILFAATGHDPFRAGNDNPYAHMQRVLSAQPDLGALADPLRPLVAAALAKTPAERPTARELLLALIGGNGNVALLSEGSREGGGIAPPHADPDPALGERAERLYQELSPEIRDLVPGMLLRLVAIDDEGRETLRRAPAGELPQAAVAAFSGLLSVTGEWVRLAHPALVKAWPRLRGWYAAERDGLPTHRRLAEDAWEWDAGGRQDADLPHGSLLESLRDWTGARPRLLTLTPVERAYVAGGVRLASRRRLRRRWFTGVLVVLLGVAVTASVLADQQRRLVSGQRDRALSESLAAQAVALRRTDPKEGMLLAVAAYRVAPTVAARGAMYGALTQVENEVFVPPERPAGRYALNHDGSLLAGTDGTTAAVWRVDTREQVRSVSGLEPRPEGIALSPDGGRLALQYADHLTIRDLTTGQTWTSGKDDSWDAVVAAEMDFSPDGRFLSLPNESGTQLDLTTKTPVRTPSGDAEAVSPDGRLALLTTMDDQNRMHAEGWNPVTRERAAPWLKTMTHAVFSDDGSLVAISDVTRVRVRRSATGEQVGTLKPTGMDIAAFSPDHTMIAVLSNRRLTLSAVDGRRLLTYDTRGQQLVEHFPRFSRDGRVLRLLSSDGTVTSLDLTRYRENRPTGDDVPLSPVHAGDGRYLLSDAGGGRVMVWRPDGRLFRTVRAGRLEPTDFTTRFTMDRTGRVLATSSSERPREIQLWDVATGAKRAKLTTSGFSVTDLSFGPDGRVLAAGLAAYDEGRRGLLLWDTVAGTARTVPGVENSGVPLVFTPDGRRLVVTGDPPSLVDVATARPLPLPDALREVSTVAFGPSLAAVADFDGIVRIWDGGLTRLIGRFETGKGVGSLAVSPDGATVAAVTDAGLMFWDVPTRTRVGGAQPLYLSEGGERPVDLRFDGPGLHVLLDAGTGGDVPVDGGLLASRVCARAAGVRLSAQRWDQYAPGVAPVTIC</sequence>
<evidence type="ECO:0000256" key="1">
    <source>
        <dbReference type="ARBA" id="ARBA00022679"/>
    </source>
</evidence>
<dbReference type="InterPro" id="IPR008271">
    <property type="entry name" value="Ser/Thr_kinase_AS"/>
</dbReference>
<dbReference type="GO" id="GO:0004674">
    <property type="term" value="F:protein serine/threonine kinase activity"/>
    <property type="evidence" value="ECO:0007669"/>
    <property type="project" value="UniProtKB-KW"/>
</dbReference>
<evidence type="ECO:0000313" key="7">
    <source>
        <dbReference type="Proteomes" id="UP001589647"/>
    </source>
</evidence>
<keyword evidence="3 6" id="KW-0418">Kinase</keyword>
<dbReference type="SMART" id="SM00320">
    <property type="entry name" value="WD40"/>
    <property type="match status" value="3"/>
</dbReference>
<keyword evidence="1" id="KW-0808">Transferase</keyword>
<evidence type="ECO:0000259" key="5">
    <source>
        <dbReference type="PROSITE" id="PS50011"/>
    </source>
</evidence>
<dbReference type="InterPro" id="IPR011009">
    <property type="entry name" value="Kinase-like_dom_sf"/>
</dbReference>
<keyword evidence="6" id="KW-0723">Serine/threonine-protein kinase</keyword>
<dbReference type="Gene3D" id="1.10.510.10">
    <property type="entry name" value="Transferase(Phosphotransferase) domain 1"/>
    <property type="match status" value="1"/>
</dbReference>